<name>A0ABV2BYG6_9GAMM</name>
<dbReference type="EMBL" id="JBEVCJ010000031">
    <property type="protein sequence ID" value="MET1256971.1"/>
    <property type="molecule type" value="Genomic_DNA"/>
</dbReference>
<accession>A0ABV2BYG6</accession>
<keyword evidence="2" id="KW-1185">Reference proteome</keyword>
<reference evidence="1 2" key="1">
    <citation type="submission" date="2024-06" db="EMBL/GenBank/DDBJ databases">
        <authorList>
            <person name="Li F."/>
        </authorList>
    </citation>
    <scope>NUCLEOTIDE SEQUENCE [LARGE SCALE GENOMIC DNA]</scope>
    <source>
        <strain evidence="1 2">GXAS 311</strain>
    </source>
</reference>
<proteinExistence type="predicted"/>
<dbReference type="Proteomes" id="UP001548189">
    <property type="component" value="Unassembled WGS sequence"/>
</dbReference>
<evidence type="ECO:0000313" key="2">
    <source>
        <dbReference type="Proteomes" id="UP001548189"/>
    </source>
</evidence>
<protein>
    <submittedName>
        <fullName evidence="1">Uncharacterized protein</fullName>
    </submittedName>
</protein>
<evidence type="ECO:0000313" key="1">
    <source>
        <dbReference type="EMBL" id="MET1256971.1"/>
    </source>
</evidence>
<comment type="caution">
    <text evidence="1">The sequence shown here is derived from an EMBL/GenBank/DDBJ whole genome shotgun (WGS) entry which is preliminary data.</text>
</comment>
<organism evidence="1 2">
    <name type="scientific">Aliikangiella maris</name>
    <dbReference type="NCBI Taxonomy" id="3162458"/>
    <lineage>
        <taxon>Bacteria</taxon>
        <taxon>Pseudomonadati</taxon>
        <taxon>Pseudomonadota</taxon>
        <taxon>Gammaproteobacteria</taxon>
        <taxon>Oceanospirillales</taxon>
        <taxon>Pleioneaceae</taxon>
        <taxon>Aliikangiella</taxon>
    </lineage>
</organism>
<gene>
    <name evidence="1" type="ORF">ABVT43_17645</name>
</gene>
<sequence>MTKAIKITINGVAFLLPESHSNYEFPTYIIENKEKIIEYINQSKKIVNDWQNAKINSLPDLSIFKEKTGIIGFPLNAHDVELYILDRDIDVVFEMDF</sequence>